<feature type="transmembrane region" description="Helical" evidence="2">
    <location>
        <begin position="124"/>
        <end position="146"/>
    </location>
</feature>
<evidence type="ECO:0000313" key="3">
    <source>
        <dbReference type="EMBL" id="CEL98545.1"/>
    </source>
</evidence>
<dbReference type="EMBL" id="CDMY01000273">
    <property type="protein sequence ID" value="CEL98545.1"/>
    <property type="molecule type" value="Genomic_DNA"/>
</dbReference>
<feature type="region of interest" description="Disordered" evidence="1">
    <location>
        <begin position="1"/>
        <end position="22"/>
    </location>
</feature>
<feature type="transmembrane region" description="Helical" evidence="2">
    <location>
        <begin position="158"/>
        <end position="179"/>
    </location>
</feature>
<organism evidence="3 4">
    <name type="scientific">Vitrella brassicaformis (strain CCMP3155)</name>
    <dbReference type="NCBI Taxonomy" id="1169540"/>
    <lineage>
        <taxon>Eukaryota</taxon>
        <taxon>Sar</taxon>
        <taxon>Alveolata</taxon>
        <taxon>Colpodellida</taxon>
        <taxon>Vitrellaceae</taxon>
        <taxon>Vitrella</taxon>
    </lineage>
</organism>
<keyword evidence="2" id="KW-0812">Transmembrane</keyword>
<feature type="transmembrane region" description="Helical" evidence="2">
    <location>
        <begin position="95"/>
        <end position="118"/>
    </location>
</feature>
<evidence type="ECO:0000256" key="1">
    <source>
        <dbReference type="SAM" id="MobiDB-lite"/>
    </source>
</evidence>
<proteinExistence type="predicted"/>
<dbReference type="VEuPathDB" id="CryptoDB:Vbra_7931"/>
<protein>
    <submittedName>
        <fullName evidence="3">Uncharacterized protein</fullName>
    </submittedName>
</protein>
<keyword evidence="2" id="KW-0472">Membrane</keyword>
<evidence type="ECO:0000313" key="4">
    <source>
        <dbReference type="Proteomes" id="UP000041254"/>
    </source>
</evidence>
<keyword evidence="2" id="KW-1133">Transmembrane helix</keyword>
<sequence length="246" mass="26997">MPDLNLPVDSETYKSREGAPPSGTSACHLVGLPEDVERQTLACLRAHDCVALRASSKSVGCQLISEGYVTHRLDAALREKGLDGVLTYQKRCETVLLILLQWMAAIFSVVSAIAQVVVGSNVYFFVYGLLLYYTANLIGPPASFLLQPLAVFPWIQWPIQGLLSLLAWAVPFFVIEAAIRWLGEASFVVRAYRQFCLAFDDLGHGLGVWILLECAKGRLLERDLTPPLGVAIMVGCSASYRRFGCS</sequence>
<dbReference type="PhylomeDB" id="A0A0G4EMD6"/>
<gene>
    <name evidence="3" type="ORF">Vbra_7931</name>
</gene>
<dbReference type="Proteomes" id="UP000041254">
    <property type="component" value="Unassembled WGS sequence"/>
</dbReference>
<evidence type="ECO:0000256" key="2">
    <source>
        <dbReference type="SAM" id="Phobius"/>
    </source>
</evidence>
<dbReference type="InParanoid" id="A0A0G4EMD6"/>
<name>A0A0G4EMD6_VITBC</name>
<reference evidence="3 4" key="1">
    <citation type="submission" date="2014-11" db="EMBL/GenBank/DDBJ databases">
        <authorList>
            <person name="Zhu J."/>
            <person name="Qi W."/>
            <person name="Song R."/>
        </authorList>
    </citation>
    <scope>NUCLEOTIDE SEQUENCE [LARGE SCALE GENOMIC DNA]</scope>
</reference>
<keyword evidence="4" id="KW-1185">Reference proteome</keyword>
<accession>A0A0G4EMD6</accession>
<dbReference type="AlphaFoldDB" id="A0A0G4EMD6"/>